<dbReference type="InterPro" id="IPR042529">
    <property type="entry name" value="IF_2B-like_C"/>
</dbReference>
<evidence type="ECO:0000256" key="6">
    <source>
        <dbReference type="ARBA" id="ARBA00044147"/>
    </source>
</evidence>
<feature type="compositionally biased region" description="Basic and acidic residues" evidence="10">
    <location>
        <begin position="63"/>
        <end position="77"/>
    </location>
</feature>
<name>A0A061B686_CYBFA</name>
<dbReference type="PhylomeDB" id="A0A061B686"/>
<reference evidence="11" key="1">
    <citation type="journal article" date="2014" name="Genome Announc.">
        <title>Genome sequence of the yeast Cyberlindnera fabianii (Hansenula fabianii).</title>
        <authorList>
            <person name="Freel K.C."/>
            <person name="Sarilar V."/>
            <person name="Neuveglise C."/>
            <person name="Devillers H."/>
            <person name="Friedrich A."/>
            <person name="Schacherer J."/>
        </authorList>
    </citation>
    <scope>NUCLEOTIDE SEQUENCE</scope>
    <source>
        <strain evidence="11">YJS4271</strain>
    </source>
</reference>
<evidence type="ECO:0000256" key="9">
    <source>
        <dbReference type="RuleBase" id="RU003814"/>
    </source>
</evidence>
<protein>
    <recommendedName>
        <fullName evidence="6">Translation initiation factor eIF2B subunit delta</fullName>
    </recommendedName>
    <alternativeName>
        <fullName evidence="7">eIF2B GDP-GTP exchange factor subunit delta</fullName>
    </alternativeName>
</protein>
<feature type="region of interest" description="Disordered" evidence="10">
    <location>
        <begin position="408"/>
        <end position="440"/>
    </location>
</feature>
<dbReference type="PANTHER" id="PTHR10233:SF14">
    <property type="entry name" value="TRANSLATION INITIATION FACTOR EIF-2B SUBUNIT DELTA"/>
    <property type="match status" value="1"/>
</dbReference>
<evidence type="ECO:0000256" key="1">
    <source>
        <dbReference type="ARBA" id="ARBA00004514"/>
    </source>
</evidence>
<evidence type="ECO:0000256" key="10">
    <source>
        <dbReference type="SAM" id="MobiDB-lite"/>
    </source>
</evidence>
<feature type="compositionally biased region" description="Basic and acidic residues" evidence="10">
    <location>
        <begin position="28"/>
        <end position="40"/>
    </location>
</feature>
<sequence>MSEQPQKQEKPQKPVVKSADSPAADDASGEKKLSNKELKELKKKQKAEKRAAEKQAKGIPNQAEEKAAQNKQKKEQKQQNAANAVQSKKQVKKPVKKVAIFSHLEPKEQRNEQAQTQQISQVHPAILSLTLKLSSYAIVGSIPRCKAMLKAFQRVIAEYQTPANTTLTRHLTSHLGYQIDYLKTARPLSVSMGNAIRWLKQEISMISIDTFDANAKAELVESIDTFIREKIDLSDRVIIQSASGHISNGSTVLTFGNSNVLRELFLYAHKEQNKRFTVIIVDSRPLFEGKKLAEALSSKGLKVQYVLINALTSVFQDVDTVFLGAHAMLSNGFLYSRVGTALIAMKAKRANIPVLVCCESIKFSDRVLLDSVTLNELGDCSDLVDWNQNTHVKTPGVALRKFIETHEETKDTPVTNGNQKQKNGNGKPQQDVGKDELPLANWKDSPSLNILNIMYDLTPPEYIQKIITEVGALPPSSVPVILREYKAT</sequence>
<feature type="compositionally biased region" description="Low complexity" evidence="10">
    <location>
        <begin position="78"/>
        <end position="88"/>
    </location>
</feature>
<dbReference type="AlphaFoldDB" id="A0A061B686"/>
<dbReference type="Pfam" id="PF01008">
    <property type="entry name" value="IF-2B"/>
    <property type="match status" value="1"/>
</dbReference>
<dbReference type="Gene3D" id="3.40.50.10470">
    <property type="entry name" value="Translation initiation factor eif-2b, domain 2"/>
    <property type="match status" value="1"/>
</dbReference>
<accession>A0A061B686</accession>
<evidence type="ECO:0000256" key="2">
    <source>
        <dbReference type="ARBA" id="ARBA00007251"/>
    </source>
</evidence>
<dbReference type="OrthoDB" id="10254737at2759"/>
<evidence type="ECO:0000313" key="11">
    <source>
        <dbReference type="EMBL" id="CDR45015.1"/>
    </source>
</evidence>
<evidence type="ECO:0000256" key="5">
    <source>
        <dbReference type="ARBA" id="ARBA00022917"/>
    </source>
</evidence>
<dbReference type="GO" id="GO:0005829">
    <property type="term" value="C:cytosol"/>
    <property type="evidence" value="ECO:0007669"/>
    <property type="project" value="UniProtKB-SubCell"/>
</dbReference>
<dbReference type="GO" id="GO:0003743">
    <property type="term" value="F:translation initiation factor activity"/>
    <property type="evidence" value="ECO:0007669"/>
    <property type="project" value="UniProtKB-KW"/>
</dbReference>
<dbReference type="InterPro" id="IPR037171">
    <property type="entry name" value="NagB/RpiA_transferase-like"/>
</dbReference>
<comment type="similarity">
    <text evidence="2 9">Belongs to the eIF-2B alpha/beta/delta subunits family.</text>
</comment>
<comment type="subcellular location">
    <subcellularLocation>
        <location evidence="1">Cytoplasm</location>
        <location evidence="1">Cytosol</location>
    </subcellularLocation>
</comment>
<feature type="region of interest" description="Disordered" evidence="10">
    <location>
        <begin position="1"/>
        <end position="90"/>
    </location>
</feature>
<dbReference type="VEuPathDB" id="FungiDB:BON22_1401"/>
<gene>
    <name evidence="11" type="ORF">CYFA0S_16e01156g</name>
</gene>
<proteinExistence type="inferred from homology"/>
<feature type="compositionally biased region" description="Low complexity" evidence="10">
    <location>
        <begin position="416"/>
        <end position="430"/>
    </location>
</feature>
<dbReference type="EMBL" id="LK052901">
    <property type="protein sequence ID" value="CDR45015.1"/>
    <property type="molecule type" value="Genomic_DNA"/>
</dbReference>
<dbReference type="SUPFAM" id="SSF100950">
    <property type="entry name" value="NagB/RpiA/CoA transferase-like"/>
    <property type="match status" value="1"/>
</dbReference>
<evidence type="ECO:0000256" key="4">
    <source>
        <dbReference type="ARBA" id="ARBA00022540"/>
    </source>
</evidence>
<comment type="subunit">
    <text evidence="8">Component of the translation initiation factor 2B (eIF2B) complex which is a heterodecamer of two sets of five different subunits: alpha, beta, gamma, delta and epsilon. Subunits alpha, beta and delta comprise a regulatory subcomplex and subunits epsilon and gamma comprise a catalytic subcomplex. Within the complex, the hexameric regulatory complex resides at the center, with the two heterodimeric catalytic subcomplexes bound on opposite sides.</text>
</comment>
<evidence type="ECO:0000256" key="3">
    <source>
        <dbReference type="ARBA" id="ARBA00022490"/>
    </source>
</evidence>
<feature type="compositionally biased region" description="Low complexity" evidence="10">
    <location>
        <begin position="13"/>
        <end position="26"/>
    </location>
</feature>
<evidence type="ECO:0000256" key="8">
    <source>
        <dbReference type="ARBA" id="ARBA00046432"/>
    </source>
</evidence>
<feature type="compositionally biased region" description="Basic and acidic residues" evidence="10">
    <location>
        <begin position="1"/>
        <end position="12"/>
    </location>
</feature>
<keyword evidence="3" id="KW-0963">Cytoplasm</keyword>
<keyword evidence="4" id="KW-0396">Initiation factor</keyword>
<keyword evidence="5" id="KW-0648">Protein biosynthesis</keyword>
<dbReference type="PANTHER" id="PTHR10233">
    <property type="entry name" value="TRANSLATION INITIATION FACTOR EIF-2B"/>
    <property type="match status" value="1"/>
</dbReference>
<evidence type="ECO:0000256" key="7">
    <source>
        <dbReference type="ARBA" id="ARBA00044356"/>
    </source>
</evidence>
<dbReference type="InterPro" id="IPR000649">
    <property type="entry name" value="IF-2B-related"/>
</dbReference>
<organism evidence="11">
    <name type="scientific">Cyberlindnera fabianii</name>
    <name type="common">Yeast</name>
    <name type="synonym">Hansenula fabianii</name>
    <dbReference type="NCBI Taxonomy" id="36022"/>
    <lineage>
        <taxon>Eukaryota</taxon>
        <taxon>Fungi</taxon>
        <taxon>Dikarya</taxon>
        <taxon>Ascomycota</taxon>
        <taxon>Saccharomycotina</taxon>
        <taxon>Saccharomycetes</taxon>
        <taxon>Phaffomycetales</taxon>
        <taxon>Phaffomycetaceae</taxon>
        <taxon>Cyberlindnera</taxon>
    </lineage>
</organism>